<gene>
    <name evidence="2" type="ORF">SAMN05660199_00952</name>
</gene>
<proteinExistence type="predicted"/>
<reference evidence="3" key="1">
    <citation type="submission" date="2016-10" db="EMBL/GenBank/DDBJ databases">
        <authorList>
            <person name="Varghese N."/>
            <person name="Submissions S."/>
        </authorList>
    </citation>
    <scope>NUCLEOTIDE SEQUENCE [LARGE SCALE GENOMIC DNA]</scope>
    <source>
        <strain evidence="3">DSM 45843</strain>
    </source>
</reference>
<dbReference type="Gene3D" id="3.30.70.930">
    <property type="match status" value="1"/>
</dbReference>
<evidence type="ECO:0000259" key="1">
    <source>
        <dbReference type="Pfam" id="PF01910"/>
    </source>
</evidence>
<keyword evidence="3" id="KW-1185">Reference proteome</keyword>
<dbReference type="AlphaFoldDB" id="A0A1H0F4L6"/>
<dbReference type="Pfam" id="PF01910">
    <property type="entry name" value="Thiamine_BP"/>
    <property type="match status" value="1"/>
</dbReference>
<dbReference type="SUPFAM" id="SSF89957">
    <property type="entry name" value="MTH1187/YkoF-like"/>
    <property type="match status" value="1"/>
</dbReference>
<dbReference type="RefSeq" id="WP_091240753.1">
    <property type="nucleotide sequence ID" value="NZ_FNIR01000002.1"/>
</dbReference>
<evidence type="ECO:0000313" key="3">
    <source>
        <dbReference type="Proteomes" id="UP000199088"/>
    </source>
</evidence>
<name>A0A1H0F4L6_9ACTN</name>
<accession>A0A1H0F4L6</accession>
<dbReference type="EMBL" id="FNIR01000002">
    <property type="protein sequence ID" value="SDN89608.1"/>
    <property type="molecule type" value="Genomic_DNA"/>
</dbReference>
<dbReference type="Proteomes" id="UP000199088">
    <property type="component" value="Unassembled WGS sequence"/>
</dbReference>
<organism evidence="2 3">
    <name type="scientific">Klenkia soli</name>
    <dbReference type="NCBI Taxonomy" id="1052260"/>
    <lineage>
        <taxon>Bacteria</taxon>
        <taxon>Bacillati</taxon>
        <taxon>Actinomycetota</taxon>
        <taxon>Actinomycetes</taxon>
        <taxon>Geodermatophilales</taxon>
        <taxon>Geodermatophilaceae</taxon>
        <taxon>Klenkia</taxon>
    </lineage>
</organism>
<dbReference type="InterPro" id="IPR002767">
    <property type="entry name" value="Thiamine_BP"/>
</dbReference>
<evidence type="ECO:0000313" key="2">
    <source>
        <dbReference type="EMBL" id="SDN89608.1"/>
    </source>
</evidence>
<sequence>MRLVAEFTTEPFVGEGAAPAHAAETLRVVEESGLDCDFGPLGTSVTGTDDVLLPLLEKVLSTALAHGATRVSLQVERDDR</sequence>
<dbReference type="OrthoDB" id="3872037at2"/>
<dbReference type="InterPro" id="IPR029756">
    <property type="entry name" value="MTH1187/YkoF-like"/>
</dbReference>
<feature type="domain" description="Thiamine-binding protein" evidence="1">
    <location>
        <begin position="6"/>
        <end position="80"/>
    </location>
</feature>
<dbReference type="STRING" id="1052260.SAMN05660199_00952"/>
<protein>
    <submittedName>
        <fullName evidence="2">Uncharacterized conserved protein YqgV, UPF0045/DUF77 family</fullName>
    </submittedName>
</protein>